<dbReference type="AlphaFoldDB" id="A0A919SW76"/>
<dbReference type="NCBIfam" id="NF041216">
    <property type="entry name" value="CU044_2847_fam"/>
    <property type="match status" value="1"/>
</dbReference>
<evidence type="ECO:0000313" key="2">
    <source>
        <dbReference type="EMBL" id="GIM79786.1"/>
    </source>
</evidence>
<dbReference type="Proteomes" id="UP000681340">
    <property type="component" value="Unassembled WGS sequence"/>
</dbReference>
<dbReference type="Pfam" id="PF19493">
    <property type="entry name" value="Trypco1"/>
    <property type="match status" value="1"/>
</dbReference>
<accession>A0A919SW76</accession>
<dbReference type="RefSeq" id="WP_212994526.1">
    <property type="nucleotide sequence ID" value="NZ_BAABEA010000050.1"/>
</dbReference>
<keyword evidence="3" id="KW-1185">Reference proteome</keyword>
<comment type="caution">
    <text evidence="2">The sequence shown here is derived from an EMBL/GenBank/DDBJ whole genome shotgun (WGS) entry which is preliminary data.</text>
</comment>
<evidence type="ECO:0000259" key="1">
    <source>
        <dbReference type="Pfam" id="PF19493"/>
    </source>
</evidence>
<name>A0A919SW76_9ACTN</name>
<proteinExistence type="predicted"/>
<evidence type="ECO:0000313" key="3">
    <source>
        <dbReference type="Proteomes" id="UP000681340"/>
    </source>
</evidence>
<dbReference type="InterPro" id="IPR045794">
    <property type="entry name" value="Trypco1"/>
</dbReference>
<reference evidence="2" key="1">
    <citation type="submission" date="2021-03" db="EMBL/GenBank/DDBJ databases">
        <title>Whole genome shotgun sequence of Actinoplanes auranticolor NBRC 12245.</title>
        <authorList>
            <person name="Komaki H."/>
            <person name="Tamura T."/>
        </authorList>
    </citation>
    <scope>NUCLEOTIDE SEQUENCE</scope>
    <source>
        <strain evidence="2">NBRC 12245</strain>
    </source>
</reference>
<organism evidence="2 3">
    <name type="scientific">Actinoplanes auranticolor</name>
    <dbReference type="NCBI Taxonomy" id="47988"/>
    <lineage>
        <taxon>Bacteria</taxon>
        <taxon>Bacillati</taxon>
        <taxon>Actinomycetota</taxon>
        <taxon>Actinomycetes</taxon>
        <taxon>Micromonosporales</taxon>
        <taxon>Micromonosporaceae</taxon>
        <taxon>Actinoplanes</taxon>
    </lineage>
</organism>
<protein>
    <recommendedName>
        <fullName evidence="1">Trypsin-co-occurring domain-containing protein</fullName>
    </recommendedName>
</protein>
<dbReference type="EMBL" id="BOQL01000084">
    <property type="protein sequence ID" value="GIM79786.1"/>
    <property type="molecule type" value="Genomic_DNA"/>
</dbReference>
<gene>
    <name evidence="2" type="ORF">Aau02nite_87520</name>
</gene>
<sequence length="103" mass="11052">MAAYMDLPINDDESIRVEISNQDLVRAGTGDLIGTATDRLDEAVGQVVRMGRKVIQQARSVADAPEAVELELGLKLTTKTGFVITESSGEAHVKVILKWTVGA</sequence>
<feature type="domain" description="Trypsin-co-occurring" evidence="1">
    <location>
        <begin position="8"/>
        <end position="100"/>
    </location>
</feature>